<dbReference type="InterPro" id="IPR036388">
    <property type="entry name" value="WH-like_DNA-bd_sf"/>
</dbReference>
<keyword evidence="1" id="KW-0805">Transcription regulation</keyword>
<dbReference type="PANTHER" id="PTHR33164:SF64">
    <property type="entry name" value="TRANSCRIPTIONAL REGULATOR SLYA"/>
    <property type="match status" value="1"/>
</dbReference>
<dbReference type="InterPro" id="IPR039422">
    <property type="entry name" value="MarR/SlyA-like"/>
</dbReference>
<dbReference type="PROSITE" id="PS50995">
    <property type="entry name" value="HTH_MARR_2"/>
    <property type="match status" value="1"/>
</dbReference>
<keyword evidence="6" id="KW-1185">Reference proteome</keyword>
<evidence type="ECO:0000256" key="1">
    <source>
        <dbReference type="ARBA" id="ARBA00023015"/>
    </source>
</evidence>
<feature type="domain" description="HTH marR-type" evidence="4">
    <location>
        <begin position="35"/>
        <end position="169"/>
    </location>
</feature>
<protein>
    <submittedName>
        <fullName evidence="5">Transcriptional regulator</fullName>
    </submittedName>
</protein>
<dbReference type="PATRIC" id="fig|1354272.4.peg.2650"/>
<sequence length="185" mass="20542">MLRVQLPSATLLSLNAMTYLESEGEQMSESKVFVDNYLPALLGQAWMLVSSEFHAVVEAHGLSVLEWRVLSTLANNGSLGITELAQKTVSKQPTITRVLQRLEQQGHLIRHNNHSGSDRRVTLVSVTSSGMQLVEGLLIEAEQHEQSVLAPLGARKRQILKEVLQELIERHSISKNSNEATKVIK</sequence>
<dbReference type="InterPro" id="IPR036390">
    <property type="entry name" value="WH_DNA-bd_sf"/>
</dbReference>
<dbReference type="PANTHER" id="PTHR33164">
    <property type="entry name" value="TRANSCRIPTIONAL REGULATOR, MARR FAMILY"/>
    <property type="match status" value="1"/>
</dbReference>
<evidence type="ECO:0000256" key="3">
    <source>
        <dbReference type="ARBA" id="ARBA00023163"/>
    </source>
</evidence>
<dbReference type="SUPFAM" id="SSF46785">
    <property type="entry name" value="Winged helix' DNA-binding domain"/>
    <property type="match status" value="1"/>
</dbReference>
<dbReference type="Proteomes" id="UP000078224">
    <property type="component" value="Unassembled WGS sequence"/>
</dbReference>
<gene>
    <name evidence="5" type="ORF">M998_2602</name>
</gene>
<dbReference type="AlphaFoldDB" id="A0A1B7JRC5"/>
<comment type="caution">
    <text evidence="5">The sequence shown here is derived from an EMBL/GenBank/DDBJ whole genome shotgun (WGS) entry which is preliminary data.</text>
</comment>
<evidence type="ECO:0000313" key="6">
    <source>
        <dbReference type="Proteomes" id="UP000078224"/>
    </source>
</evidence>
<dbReference type="GO" id="GO:0003677">
    <property type="term" value="F:DNA binding"/>
    <property type="evidence" value="ECO:0007669"/>
    <property type="project" value="UniProtKB-KW"/>
</dbReference>
<dbReference type="GO" id="GO:0003700">
    <property type="term" value="F:DNA-binding transcription factor activity"/>
    <property type="evidence" value="ECO:0007669"/>
    <property type="project" value="InterPro"/>
</dbReference>
<evidence type="ECO:0000313" key="5">
    <source>
        <dbReference type="EMBL" id="OAT50440.1"/>
    </source>
</evidence>
<organism evidence="5 6">
    <name type="scientific">Providencia heimbachae ATCC 35613</name>
    <dbReference type="NCBI Taxonomy" id="1354272"/>
    <lineage>
        <taxon>Bacteria</taxon>
        <taxon>Pseudomonadati</taxon>
        <taxon>Pseudomonadota</taxon>
        <taxon>Gammaproteobacteria</taxon>
        <taxon>Enterobacterales</taxon>
        <taxon>Morganellaceae</taxon>
        <taxon>Providencia</taxon>
    </lineage>
</organism>
<dbReference type="RefSeq" id="WP_232007531.1">
    <property type="nucleotide sequence ID" value="NZ_LXEW01000037.1"/>
</dbReference>
<reference evidence="5 6" key="1">
    <citation type="submission" date="2016-04" db="EMBL/GenBank/DDBJ databases">
        <title>ATOL: Assembling a taxonomically balanced genome-scale reconstruction of the evolutionary history of the Enterobacteriaceae.</title>
        <authorList>
            <person name="Plunkett G.III."/>
            <person name="Neeno-Eckwall E.C."/>
            <person name="Glasner J.D."/>
            <person name="Perna N.T."/>
        </authorList>
    </citation>
    <scope>NUCLEOTIDE SEQUENCE [LARGE SCALE GENOMIC DNA]</scope>
    <source>
        <strain evidence="5 6">ATCC 35613</strain>
    </source>
</reference>
<accession>A0A1B7JRC5</accession>
<proteinExistence type="predicted"/>
<dbReference type="EMBL" id="LXEW01000037">
    <property type="protein sequence ID" value="OAT50440.1"/>
    <property type="molecule type" value="Genomic_DNA"/>
</dbReference>
<keyword evidence="2" id="KW-0238">DNA-binding</keyword>
<keyword evidence="3" id="KW-0804">Transcription</keyword>
<evidence type="ECO:0000256" key="2">
    <source>
        <dbReference type="ARBA" id="ARBA00023125"/>
    </source>
</evidence>
<dbReference type="Pfam" id="PF01047">
    <property type="entry name" value="MarR"/>
    <property type="match status" value="1"/>
</dbReference>
<dbReference type="SMART" id="SM00347">
    <property type="entry name" value="HTH_MARR"/>
    <property type="match status" value="1"/>
</dbReference>
<dbReference type="InterPro" id="IPR000835">
    <property type="entry name" value="HTH_MarR-typ"/>
</dbReference>
<name>A0A1B7JRC5_9GAMM</name>
<evidence type="ECO:0000259" key="4">
    <source>
        <dbReference type="PROSITE" id="PS50995"/>
    </source>
</evidence>
<dbReference type="GO" id="GO:0006950">
    <property type="term" value="P:response to stress"/>
    <property type="evidence" value="ECO:0007669"/>
    <property type="project" value="TreeGrafter"/>
</dbReference>
<dbReference type="Gene3D" id="1.10.10.10">
    <property type="entry name" value="Winged helix-like DNA-binding domain superfamily/Winged helix DNA-binding domain"/>
    <property type="match status" value="1"/>
</dbReference>